<dbReference type="Proteomes" id="UP000886602">
    <property type="component" value="Unassembled WGS sequence"/>
</dbReference>
<organism evidence="4 5">
    <name type="scientific">Candidatus Propionivibrio dominans</name>
    <dbReference type="NCBI Taxonomy" id="2954373"/>
    <lineage>
        <taxon>Bacteria</taxon>
        <taxon>Pseudomonadati</taxon>
        <taxon>Pseudomonadota</taxon>
        <taxon>Betaproteobacteria</taxon>
        <taxon>Rhodocyclales</taxon>
        <taxon>Rhodocyclaceae</taxon>
        <taxon>Propionivibrio</taxon>
    </lineage>
</organism>
<dbReference type="Gene3D" id="2.40.50.100">
    <property type="match status" value="2"/>
</dbReference>
<proteinExistence type="predicted"/>
<keyword evidence="1 2" id="KW-0500">Molybdenum</keyword>
<sequence>MKISARNIFEGKITSLVNGKVNAEVEVTTPGGDRIVAVVTESSVQSLGLALGKPVLAFVKAPWVIVMAGDCGVKFSARNQLAGTVQSIDKGAINSEVRIKLSGGTLVYAVITNEAVMELGLKPGVTASALIKASHVVLGVSESS</sequence>
<dbReference type="InterPro" id="IPR004606">
    <property type="entry name" value="Mop_domain"/>
</dbReference>
<dbReference type="Pfam" id="PF03459">
    <property type="entry name" value="TOBE"/>
    <property type="match status" value="2"/>
</dbReference>
<dbReference type="PANTHER" id="PTHR30432">
    <property type="entry name" value="TRANSCRIPTIONAL REGULATOR MODE"/>
    <property type="match status" value="1"/>
</dbReference>
<dbReference type="SUPFAM" id="SSF50331">
    <property type="entry name" value="MOP-like"/>
    <property type="match status" value="2"/>
</dbReference>
<evidence type="ECO:0000256" key="1">
    <source>
        <dbReference type="ARBA" id="ARBA00022505"/>
    </source>
</evidence>
<dbReference type="EMBL" id="JADJNC010000020">
    <property type="protein sequence ID" value="MBK7423923.1"/>
    <property type="molecule type" value="Genomic_DNA"/>
</dbReference>
<comment type="caution">
    <text evidence="4">The sequence shown here is derived from an EMBL/GenBank/DDBJ whole genome shotgun (WGS) entry which is preliminary data.</text>
</comment>
<dbReference type="PANTHER" id="PTHR30432:SF1">
    <property type="entry name" value="DNA-BINDING TRANSCRIPTIONAL DUAL REGULATOR MODE"/>
    <property type="match status" value="1"/>
</dbReference>
<dbReference type="InterPro" id="IPR005116">
    <property type="entry name" value="Transp-assoc_OB_typ1"/>
</dbReference>
<feature type="domain" description="Mop" evidence="3">
    <location>
        <begin position="74"/>
        <end position="140"/>
    </location>
</feature>
<dbReference type="InterPro" id="IPR008995">
    <property type="entry name" value="Mo/tungstate-bd_C_term_dom"/>
</dbReference>
<gene>
    <name evidence="4" type="ORF">IPJ48_12910</name>
</gene>
<dbReference type="AlphaFoldDB" id="A0A9D7FCP5"/>
<evidence type="ECO:0000256" key="2">
    <source>
        <dbReference type="PROSITE-ProRule" id="PRU01213"/>
    </source>
</evidence>
<dbReference type="PROSITE" id="PS51866">
    <property type="entry name" value="MOP"/>
    <property type="match status" value="2"/>
</dbReference>
<dbReference type="InterPro" id="IPR051815">
    <property type="entry name" value="Molybdate_resp_trans_reg"/>
</dbReference>
<feature type="domain" description="Mop" evidence="3">
    <location>
        <begin position="2"/>
        <end position="68"/>
    </location>
</feature>
<name>A0A9D7FCP5_9RHOO</name>
<dbReference type="NCBIfam" id="TIGR00638">
    <property type="entry name" value="Mop"/>
    <property type="match status" value="2"/>
</dbReference>
<dbReference type="GO" id="GO:0015689">
    <property type="term" value="P:molybdate ion transport"/>
    <property type="evidence" value="ECO:0007669"/>
    <property type="project" value="InterPro"/>
</dbReference>
<accession>A0A9D7FCP5</accession>
<protein>
    <submittedName>
        <fullName evidence="4">TOBE domain-containing protein</fullName>
    </submittedName>
</protein>
<evidence type="ECO:0000259" key="3">
    <source>
        <dbReference type="PROSITE" id="PS51866"/>
    </source>
</evidence>
<reference evidence="4" key="1">
    <citation type="submission" date="2020-10" db="EMBL/GenBank/DDBJ databases">
        <title>Connecting structure to function with the recovery of over 1000 high-quality activated sludge metagenome-assembled genomes encoding full-length rRNA genes using long-read sequencing.</title>
        <authorList>
            <person name="Singleton C.M."/>
            <person name="Petriglieri F."/>
            <person name="Kristensen J.M."/>
            <person name="Kirkegaard R.H."/>
            <person name="Michaelsen T.Y."/>
            <person name="Andersen M.H."/>
            <person name="Karst S.M."/>
            <person name="Dueholm M.S."/>
            <person name="Nielsen P.H."/>
            <person name="Albertsen M."/>
        </authorList>
    </citation>
    <scope>NUCLEOTIDE SEQUENCE</scope>
    <source>
        <strain evidence="4">EsbW_18-Q3-R4-48_MAXAC.044</strain>
    </source>
</reference>
<evidence type="ECO:0000313" key="5">
    <source>
        <dbReference type="Proteomes" id="UP000886602"/>
    </source>
</evidence>
<evidence type="ECO:0000313" key="4">
    <source>
        <dbReference type="EMBL" id="MBK7423923.1"/>
    </source>
</evidence>